<dbReference type="Pfam" id="PF00027">
    <property type="entry name" value="cNMP_binding"/>
    <property type="match status" value="2"/>
</dbReference>
<feature type="region of interest" description="Disordered" evidence="1">
    <location>
        <begin position="30"/>
        <end position="61"/>
    </location>
</feature>
<dbReference type="InterPro" id="IPR000595">
    <property type="entry name" value="cNMP-bd_dom"/>
</dbReference>
<name>A0A830HFF2_9CHLO</name>
<dbReference type="AlphaFoldDB" id="A0A830HFF2"/>
<sequence>MLTDAHGTVGHSCDWPTALDKAWIILHPDRSSRPTKAKAKAADDSDDLGDHSRQSSSSKTLKKFVEEDDELMADRQLLSTPPEPGRHSIPEWTPRPFLSPSAQYLEDAAENDKRSTFNSTTSTTTSFRRLAASTTSTTASEALAFRKNSVASTDAPVAAPKAPDGTLAQGLRREDLSNAYQELLGATGRMQQLDTPGRLAFLTKTIKRTCAKKPENRTEDELSSMEKLLSRDLAPDFFGKFRSPASRRALCSLLRHETYSRGDVIFHQGDFGEHFYIILSGRVSVTMDTRQRPSDQVSNKQSQQEEKGAAALLRLNTSEKNRARSDARVGRLKRGDAFGEIALIANEKRTATCTALEPADLLSLHKDDFNAVYTKVYGVELQGTVDFLKTINFFEGVSHDDLMAWAPHFHQENFPKGKVFQLDNDGLVHFVMEGNLAIVRPPIRAHRIAHTRRGTMPAVLYRKSRDSTSAPRDGHRETVSAGAPQGGSADMPRYAHDPDGGIGGAVDQRETGMPSSGVSIGGSGDGSEILTHIGPGQIFGYSTLFPQHQRGWTVVSQSSCLILTCERTAFLTHVQESVLSKIKIEADFKIQYFDSLIEGHKKRIYQLSERRPSLKPMLDNRYRRPSIFAIANTSVDDDSGLPSISSPRRRFPLSEEEFSPTSGAKNGAGHVTPRTGLLPMATKQSPLSGGSRLPLTAR</sequence>
<feature type="domain" description="Cyclic nucleotide-binding" evidence="2">
    <location>
        <begin position="238"/>
        <end position="390"/>
    </location>
</feature>
<protein>
    <recommendedName>
        <fullName evidence="2">Cyclic nucleotide-binding domain-containing protein</fullName>
    </recommendedName>
</protein>
<dbReference type="PANTHER" id="PTHR23011">
    <property type="entry name" value="CYCLIC NUCLEOTIDE-BINDING DOMAIN CONTAINING PROTEIN"/>
    <property type="match status" value="1"/>
</dbReference>
<dbReference type="Proteomes" id="UP000660262">
    <property type="component" value="Unassembled WGS sequence"/>
</dbReference>
<dbReference type="EMBL" id="BNJQ01000009">
    <property type="protein sequence ID" value="GHP05223.1"/>
    <property type="molecule type" value="Genomic_DNA"/>
</dbReference>
<feature type="region of interest" description="Disordered" evidence="1">
    <location>
        <begin position="637"/>
        <end position="698"/>
    </location>
</feature>
<feature type="region of interest" description="Disordered" evidence="1">
    <location>
        <begin position="76"/>
        <end position="98"/>
    </location>
</feature>
<evidence type="ECO:0000313" key="4">
    <source>
        <dbReference type="Proteomes" id="UP000660262"/>
    </source>
</evidence>
<dbReference type="CDD" id="cd00038">
    <property type="entry name" value="CAP_ED"/>
    <property type="match status" value="1"/>
</dbReference>
<evidence type="ECO:0000256" key="1">
    <source>
        <dbReference type="SAM" id="MobiDB-lite"/>
    </source>
</evidence>
<evidence type="ECO:0000313" key="3">
    <source>
        <dbReference type="EMBL" id="GHP05223.1"/>
    </source>
</evidence>
<comment type="caution">
    <text evidence="3">The sequence shown here is derived from an EMBL/GenBank/DDBJ whole genome shotgun (WGS) entry which is preliminary data.</text>
</comment>
<organism evidence="3 4">
    <name type="scientific">Pycnococcus provasolii</name>
    <dbReference type="NCBI Taxonomy" id="41880"/>
    <lineage>
        <taxon>Eukaryota</taxon>
        <taxon>Viridiplantae</taxon>
        <taxon>Chlorophyta</taxon>
        <taxon>Pseudoscourfieldiophyceae</taxon>
        <taxon>Pseudoscourfieldiales</taxon>
        <taxon>Pycnococcaceae</taxon>
        <taxon>Pycnococcus</taxon>
    </lineage>
</organism>
<dbReference type="OrthoDB" id="549818at2759"/>
<dbReference type="SMART" id="SM00100">
    <property type="entry name" value="cNMP"/>
    <property type="match status" value="1"/>
</dbReference>
<dbReference type="PANTHER" id="PTHR23011:SF28">
    <property type="entry name" value="CYCLIC NUCLEOTIDE-BINDING DOMAIN CONTAINING PROTEIN"/>
    <property type="match status" value="1"/>
</dbReference>
<gene>
    <name evidence="3" type="ORF">PPROV_000397500</name>
</gene>
<feature type="region of interest" description="Disordered" evidence="1">
    <location>
        <begin position="464"/>
        <end position="489"/>
    </location>
</feature>
<evidence type="ECO:0000259" key="2">
    <source>
        <dbReference type="PROSITE" id="PS50042"/>
    </source>
</evidence>
<proteinExistence type="predicted"/>
<feature type="compositionally biased region" description="Basic and acidic residues" evidence="1">
    <location>
        <begin position="40"/>
        <end position="53"/>
    </location>
</feature>
<feature type="domain" description="Cyclic nucleotide-binding" evidence="2">
    <location>
        <begin position="518"/>
        <end position="591"/>
    </location>
</feature>
<dbReference type="InterPro" id="IPR018490">
    <property type="entry name" value="cNMP-bd_dom_sf"/>
</dbReference>
<keyword evidence="4" id="KW-1185">Reference proteome</keyword>
<reference evidence="3" key="1">
    <citation type="submission" date="2020-10" db="EMBL/GenBank/DDBJ databases">
        <title>Unveiling of a novel bifunctional photoreceptor, Dualchrome1, isolated from a cosmopolitan green alga.</title>
        <authorList>
            <person name="Suzuki S."/>
            <person name="Kawachi M."/>
        </authorList>
    </citation>
    <scope>NUCLEOTIDE SEQUENCE</scope>
    <source>
        <strain evidence="3">NIES 2893</strain>
    </source>
</reference>
<dbReference type="InterPro" id="IPR014710">
    <property type="entry name" value="RmlC-like_jellyroll"/>
</dbReference>
<dbReference type="PROSITE" id="PS50042">
    <property type="entry name" value="CNMP_BINDING_3"/>
    <property type="match status" value="2"/>
</dbReference>
<dbReference type="Gene3D" id="2.60.120.10">
    <property type="entry name" value="Jelly Rolls"/>
    <property type="match status" value="2"/>
</dbReference>
<accession>A0A830HFF2</accession>
<dbReference type="SUPFAM" id="SSF51206">
    <property type="entry name" value="cAMP-binding domain-like"/>
    <property type="match status" value="2"/>
</dbReference>